<keyword evidence="2 5" id="KW-0963">Cytoplasm</keyword>
<feature type="domain" description="N-acetyltransferase" evidence="6">
    <location>
        <begin position="1"/>
        <end position="139"/>
    </location>
</feature>
<comment type="subcellular location">
    <subcellularLocation>
        <location evidence="5">Cytoplasm</location>
    </subcellularLocation>
</comment>
<evidence type="ECO:0000256" key="4">
    <source>
        <dbReference type="ARBA" id="ARBA00023315"/>
    </source>
</evidence>
<dbReference type="Gene3D" id="3.40.630.30">
    <property type="match status" value="1"/>
</dbReference>
<accession>A0A0C2EDV6</accession>
<evidence type="ECO:0000313" key="7">
    <source>
        <dbReference type="EMBL" id="KIH76763.1"/>
    </source>
</evidence>
<comment type="catalytic activity">
    <reaction evidence="5">
        <text>N-terminal L-alanyl-[ribosomal protein bS18] + acetyl-CoA = N-terminal N(alpha)-acetyl-L-alanyl-[ribosomal protein bS18] + CoA + H(+)</text>
        <dbReference type="Rhea" id="RHEA:43756"/>
        <dbReference type="Rhea" id="RHEA-COMP:10676"/>
        <dbReference type="Rhea" id="RHEA-COMP:10677"/>
        <dbReference type="ChEBI" id="CHEBI:15378"/>
        <dbReference type="ChEBI" id="CHEBI:57287"/>
        <dbReference type="ChEBI" id="CHEBI:57288"/>
        <dbReference type="ChEBI" id="CHEBI:64718"/>
        <dbReference type="ChEBI" id="CHEBI:83683"/>
        <dbReference type="EC" id="2.3.1.266"/>
    </reaction>
</comment>
<reference evidence="7 8" key="1">
    <citation type="submission" date="2014-12" db="EMBL/GenBank/DDBJ databases">
        <title>Genomes of Geoalkalibacter ferrihydriticus and Geoalkalibacter subterraneus, two haloalkaliphilic metal-reducing members of the Geobacteraceae.</title>
        <authorList>
            <person name="Badalamenti J.P."/>
            <person name="Torres C.I."/>
            <person name="Krajmalnik-Brown R."/>
            <person name="Bond D.R."/>
        </authorList>
    </citation>
    <scope>NUCLEOTIDE SEQUENCE [LARGE SCALE GENOMIC DNA]</scope>
    <source>
        <strain evidence="7 8">DSM 17813</strain>
    </source>
</reference>
<organism evidence="7 8">
    <name type="scientific">Geoalkalibacter ferrihydriticus DSM 17813</name>
    <dbReference type="NCBI Taxonomy" id="1121915"/>
    <lineage>
        <taxon>Bacteria</taxon>
        <taxon>Pseudomonadati</taxon>
        <taxon>Thermodesulfobacteriota</taxon>
        <taxon>Desulfuromonadia</taxon>
        <taxon>Desulfuromonadales</taxon>
        <taxon>Geoalkalibacteraceae</taxon>
        <taxon>Geoalkalibacter</taxon>
    </lineage>
</organism>
<keyword evidence="8" id="KW-1185">Reference proteome</keyword>
<dbReference type="Proteomes" id="UP000035068">
    <property type="component" value="Unassembled WGS sequence"/>
</dbReference>
<evidence type="ECO:0000256" key="5">
    <source>
        <dbReference type="RuleBase" id="RU363094"/>
    </source>
</evidence>
<dbReference type="Pfam" id="PF00583">
    <property type="entry name" value="Acetyltransf_1"/>
    <property type="match status" value="1"/>
</dbReference>
<dbReference type="PANTHER" id="PTHR43420:SF12">
    <property type="entry name" value="N-ACETYLTRANSFERASE DOMAIN-CONTAINING PROTEIN"/>
    <property type="match status" value="1"/>
</dbReference>
<dbReference type="InterPro" id="IPR000182">
    <property type="entry name" value="GNAT_dom"/>
</dbReference>
<proteinExistence type="inferred from homology"/>
<dbReference type="CDD" id="cd04301">
    <property type="entry name" value="NAT_SF"/>
    <property type="match status" value="1"/>
</dbReference>
<dbReference type="EMBL" id="JWJD01000002">
    <property type="protein sequence ID" value="KIH76763.1"/>
    <property type="molecule type" value="Genomic_DNA"/>
</dbReference>
<keyword evidence="3" id="KW-0808">Transferase</keyword>
<dbReference type="InterPro" id="IPR050680">
    <property type="entry name" value="YpeA/RimI_acetyltransf"/>
</dbReference>
<dbReference type="NCBIfam" id="TIGR01575">
    <property type="entry name" value="rimI"/>
    <property type="match status" value="1"/>
</dbReference>
<sequence length="145" mass="16336">MTRADLAEVLEVERAGFIHPWSEAMILAELDKPQARIDLLRLDGHLAGYLCSWFLCGELHILNVVTGLEFRRLGVARRLLENAIERCRCQGLERVLLEVRVSNAAAIGLYESFGFLRDGVRKGYYPDGEDALLMSLSINYVPPCD</sequence>
<comment type="function">
    <text evidence="5">Acetylates the N-terminal alanine of ribosomal protein bS18.</text>
</comment>
<dbReference type="InterPro" id="IPR016181">
    <property type="entry name" value="Acyl_CoA_acyltransferase"/>
</dbReference>
<evidence type="ECO:0000256" key="1">
    <source>
        <dbReference type="ARBA" id="ARBA00005395"/>
    </source>
</evidence>
<gene>
    <name evidence="7" type="ORF">GFER_06430</name>
</gene>
<dbReference type="AlphaFoldDB" id="A0A0C2EDV6"/>
<dbReference type="GO" id="GO:0005737">
    <property type="term" value="C:cytoplasm"/>
    <property type="evidence" value="ECO:0007669"/>
    <property type="project" value="UniProtKB-SubCell"/>
</dbReference>
<evidence type="ECO:0000256" key="2">
    <source>
        <dbReference type="ARBA" id="ARBA00022490"/>
    </source>
</evidence>
<dbReference type="GO" id="GO:0008999">
    <property type="term" value="F:protein-N-terminal-alanine acetyltransferase activity"/>
    <property type="evidence" value="ECO:0007669"/>
    <property type="project" value="UniProtKB-EC"/>
</dbReference>
<dbReference type="EC" id="2.3.1.266" evidence="5"/>
<comment type="similarity">
    <text evidence="1 5">Belongs to the acetyltransferase family. RimI subfamily.</text>
</comment>
<evidence type="ECO:0000256" key="3">
    <source>
        <dbReference type="ARBA" id="ARBA00022679"/>
    </source>
</evidence>
<dbReference type="PANTHER" id="PTHR43420">
    <property type="entry name" value="ACETYLTRANSFERASE"/>
    <property type="match status" value="1"/>
</dbReference>
<dbReference type="PROSITE" id="PS51186">
    <property type="entry name" value="GNAT"/>
    <property type="match status" value="1"/>
</dbReference>
<keyword evidence="4" id="KW-0012">Acyltransferase</keyword>
<comment type="caution">
    <text evidence="7">The sequence shown here is derived from an EMBL/GenBank/DDBJ whole genome shotgun (WGS) entry which is preliminary data.</text>
</comment>
<dbReference type="InterPro" id="IPR006464">
    <property type="entry name" value="AcTrfase_RimI/Ard1"/>
</dbReference>
<dbReference type="SUPFAM" id="SSF55729">
    <property type="entry name" value="Acyl-CoA N-acyltransferases (Nat)"/>
    <property type="match status" value="1"/>
</dbReference>
<protein>
    <recommendedName>
        <fullName evidence="5">[Ribosomal protein bS18]-alanine N-acetyltransferase</fullName>
        <ecNumber evidence="5">2.3.1.266</ecNumber>
    </recommendedName>
</protein>
<name>A0A0C2EDV6_9BACT</name>
<evidence type="ECO:0000259" key="6">
    <source>
        <dbReference type="PROSITE" id="PS51186"/>
    </source>
</evidence>
<evidence type="ECO:0000313" key="8">
    <source>
        <dbReference type="Proteomes" id="UP000035068"/>
    </source>
</evidence>